<organism evidence="2 3">
    <name type="scientific">Loigolactobacillus backii</name>
    <dbReference type="NCBI Taxonomy" id="375175"/>
    <lineage>
        <taxon>Bacteria</taxon>
        <taxon>Bacillati</taxon>
        <taxon>Bacillota</taxon>
        <taxon>Bacilli</taxon>
        <taxon>Lactobacillales</taxon>
        <taxon>Lactobacillaceae</taxon>
        <taxon>Loigolactobacillus</taxon>
    </lineage>
</organism>
<reference evidence="2 3" key="1">
    <citation type="submission" date="2016-03" db="EMBL/GenBank/DDBJ databases">
        <title>Pediococcus and Lactobacillus from brewery environment - whole genome sequencing and assembly.</title>
        <authorList>
            <person name="Behr J."/>
            <person name="Geissler A.J."/>
            <person name="Vogel R.F."/>
        </authorList>
    </citation>
    <scope>NUCLEOTIDE SEQUENCE [LARGE SCALE GENOMIC DNA]</scope>
    <source>
        <strain evidence="2 3">TMW 1.1989</strain>
    </source>
</reference>
<accession>A0A192H0H9</accession>
<protein>
    <recommendedName>
        <fullName evidence="1">DUF6933 domain-containing protein</fullName>
    </recommendedName>
</protein>
<gene>
    <name evidence="2" type="ORF">AYR53_03190</name>
</gene>
<dbReference type="EMBL" id="CP014873">
    <property type="protein sequence ID" value="ANK61860.1"/>
    <property type="molecule type" value="Genomic_DNA"/>
</dbReference>
<dbReference type="InterPro" id="IPR053864">
    <property type="entry name" value="DUF6933"/>
</dbReference>
<dbReference type="STRING" id="375175.AYR53_03190"/>
<proteinExistence type="predicted"/>
<dbReference type="Gene3D" id="1.10.150.130">
    <property type="match status" value="1"/>
</dbReference>
<dbReference type="Pfam" id="PF22016">
    <property type="entry name" value="DUF6933"/>
    <property type="match status" value="1"/>
</dbReference>
<dbReference type="OrthoDB" id="9801392at2"/>
<name>A0A192H0H9_9LACO</name>
<dbReference type="Proteomes" id="UP000078582">
    <property type="component" value="Chromosome"/>
</dbReference>
<dbReference type="InterPro" id="IPR010998">
    <property type="entry name" value="Integrase_recombinase_N"/>
</dbReference>
<keyword evidence="3" id="KW-1185">Reference proteome</keyword>
<evidence type="ECO:0000313" key="2">
    <source>
        <dbReference type="EMBL" id="ANK61860.1"/>
    </source>
</evidence>
<dbReference type="RefSeq" id="WP_068279434.1">
    <property type="nucleotide sequence ID" value="NZ_CP014873.1"/>
</dbReference>
<dbReference type="GeneID" id="42981244"/>
<evidence type="ECO:0000259" key="1">
    <source>
        <dbReference type="Pfam" id="PF22016"/>
    </source>
</evidence>
<dbReference type="AlphaFoldDB" id="A0A192H0H9"/>
<evidence type="ECO:0000313" key="3">
    <source>
        <dbReference type="Proteomes" id="UP000078582"/>
    </source>
</evidence>
<feature type="domain" description="DUF6933" evidence="1">
    <location>
        <begin position="2"/>
        <end position="161"/>
    </location>
</feature>
<sequence>MIINPTKKALPIFNKLVKVEDAAMAKCFATVNPLFSWHANYYLVNRKKVVLLVNDLTYAAVALYDINAKNKVNLEQYINDGIREAFLLVGVAPEDIAAYFELAGAVRLNAGFNRQVTGAMTNMILMVKEGRLIDRTKLIQTKLMDYLMQIPFSQKDYAFAKDSVANAFANGLSITKVNAAEMQVSEYHVNRTWLDYHQWDKYQDSEALFAGDGHLYEQIGAKVLANNALLLAEFKNYLINSTGLTEKTAKKHVKNIELFINEFMLFDTIKTPLTTVEAVQPYLADWFPRKIAYSASEIKANATSIKKFIKFMEVAGEISQVDAEQARAEIKDDIEFGIEYLQLMDSMTDFW</sequence>